<dbReference type="PROSITE" id="PS00463">
    <property type="entry name" value="ZN2_CY6_FUNGAL_1"/>
    <property type="match status" value="1"/>
</dbReference>
<dbReference type="OrthoDB" id="5296287at2759"/>
<dbReference type="InterPro" id="IPR007219">
    <property type="entry name" value="XnlR_reg_dom"/>
</dbReference>
<evidence type="ECO:0000256" key="1">
    <source>
        <dbReference type="ARBA" id="ARBA00022723"/>
    </source>
</evidence>
<name>W9YNT0_9EURO</name>
<dbReference type="GO" id="GO:0008270">
    <property type="term" value="F:zinc ion binding"/>
    <property type="evidence" value="ECO:0007669"/>
    <property type="project" value="InterPro"/>
</dbReference>
<evidence type="ECO:0000256" key="6">
    <source>
        <dbReference type="SAM" id="MobiDB-lite"/>
    </source>
</evidence>
<evidence type="ECO:0000256" key="2">
    <source>
        <dbReference type="ARBA" id="ARBA00023015"/>
    </source>
</evidence>
<keyword evidence="3" id="KW-0238">DNA-binding</keyword>
<feature type="region of interest" description="Disordered" evidence="6">
    <location>
        <begin position="1"/>
        <end position="27"/>
    </location>
</feature>
<dbReference type="Pfam" id="PF04082">
    <property type="entry name" value="Fungal_trans"/>
    <property type="match status" value="1"/>
</dbReference>
<dbReference type="GeneID" id="19157885"/>
<dbReference type="SUPFAM" id="SSF57701">
    <property type="entry name" value="Zn2/Cys6 DNA-binding domain"/>
    <property type="match status" value="1"/>
</dbReference>
<dbReference type="AlphaFoldDB" id="W9YNT0"/>
<evidence type="ECO:0000313" key="9">
    <source>
        <dbReference type="Proteomes" id="UP000019484"/>
    </source>
</evidence>
<keyword evidence="4" id="KW-0804">Transcription</keyword>
<evidence type="ECO:0000256" key="4">
    <source>
        <dbReference type="ARBA" id="ARBA00023163"/>
    </source>
</evidence>
<dbReference type="EMBL" id="AMWN01000002">
    <property type="protein sequence ID" value="EXJ94592.1"/>
    <property type="molecule type" value="Genomic_DNA"/>
</dbReference>
<dbReference type="GO" id="GO:0000981">
    <property type="term" value="F:DNA-binding transcription factor activity, RNA polymerase II-specific"/>
    <property type="evidence" value="ECO:0007669"/>
    <property type="project" value="InterPro"/>
</dbReference>
<comment type="caution">
    <text evidence="8">The sequence shown here is derived from an EMBL/GenBank/DDBJ whole genome shotgun (WGS) entry which is preliminary data.</text>
</comment>
<reference evidence="8 9" key="1">
    <citation type="submission" date="2013-03" db="EMBL/GenBank/DDBJ databases">
        <title>The Genome Sequence of Capronia coronata CBS 617.96.</title>
        <authorList>
            <consortium name="The Broad Institute Genomics Platform"/>
            <person name="Cuomo C."/>
            <person name="de Hoog S."/>
            <person name="Gorbushina A."/>
            <person name="Walker B."/>
            <person name="Young S.K."/>
            <person name="Zeng Q."/>
            <person name="Gargeya S."/>
            <person name="Fitzgerald M."/>
            <person name="Haas B."/>
            <person name="Abouelleil A."/>
            <person name="Allen A.W."/>
            <person name="Alvarado L."/>
            <person name="Arachchi H.M."/>
            <person name="Berlin A.M."/>
            <person name="Chapman S.B."/>
            <person name="Gainer-Dewar J."/>
            <person name="Goldberg J."/>
            <person name="Griggs A."/>
            <person name="Gujja S."/>
            <person name="Hansen M."/>
            <person name="Howarth C."/>
            <person name="Imamovic A."/>
            <person name="Ireland A."/>
            <person name="Larimer J."/>
            <person name="McCowan C."/>
            <person name="Murphy C."/>
            <person name="Pearson M."/>
            <person name="Poon T.W."/>
            <person name="Priest M."/>
            <person name="Roberts A."/>
            <person name="Saif S."/>
            <person name="Shea T."/>
            <person name="Sisk P."/>
            <person name="Sykes S."/>
            <person name="Wortman J."/>
            <person name="Nusbaum C."/>
            <person name="Birren B."/>
        </authorList>
    </citation>
    <scope>NUCLEOTIDE SEQUENCE [LARGE SCALE GENOMIC DNA]</scope>
    <source>
        <strain evidence="8 9">CBS 617.96</strain>
    </source>
</reference>
<dbReference type="PROSITE" id="PS50048">
    <property type="entry name" value="ZN2_CY6_FUNGAL_2"/>
    <property type="match status" value="1"/>
</dbReference>
<sequence>MEKIPSHSSWRRPAPPPSPHSSGFGKVRTSHACDRCRLMRTKCSGGDRCVKCTKDNAACFYGDRKRERNKKDLVESIGRIQELEGQNTRLLSTLRSLVERPDFPLDQHANVLDLLTKYSPKDYSDDPQDQGLRSPSMTSTSKEWQSMTDSGGKSKEQGTGPSGENKTASSAGSPGRQGELTEVVDLDHGSGATGFVGKMSEMSWIRRAFECVRSGGDQTVPDIGVSEISHQLTTVPDYSYFMDNTDVLAIDEDHVEQYEWPPGDSAVVLVEAYFHAMQGAFQFVLREPFLRELVDFPRHKMPSWSERRWLAMANLVWAVGSLWLQITKLDPSDKPDGHLVYYARARALGIDHRILFDHPDIERVQGIGLLTFYLLVNGSVTRAWNILGQAIRHATALGLHLRVSDPSVSREDRERRARTWYSLYSLEILLCEIVGRPKAICSADMTVDVELLKESYVERESSVHGSEPQLLERSRKLWLDFLRASRNIPQSMGAGALPWKSLASVGQNISPAYLPERLKLCRLSDKIAAKLYSGSSADSWSETQRKIGELQTEMRRWADNLPEELAMQSSISTNTDPRVKVELALYYHSLQMILYRPCLCEVKIENESVRSQDFNRSTARACVHAAMSLLAIIPDNPSAHEAYQLLPWWALLHYVAQATAVLLLELSIDAAHFKNEVGDLADHLRKAMAYLWCMAEGSLSAYRAWRIFRHLLSEVTSRCGDDLGLTDVPVHAPQPHGWRGEHEMGVKRAFG</sequence>
<dbReference type="InterPro" id="IPR001138">
    <property type="entry name" value="Zn2Cys6_DnaBD"/>
</dbReference>
<dbReference type="InterPro" id="IPR053230">
    <property type="entry name" value="Trans_reg_galc"/>
</dbReference>
<dbReference type="InterPro" id="IPR036864">
    <property type="entry name" value="Zn2-C6_fun-type_DNA-bd_sf"/>
</dbReference>
<dbReference type="SMART" id="SM00066">
    <property type="entry name" value="GAL4"/>
    <property type="match status" value="1"/>
</dbReference>
<evidence type="ECO:0000313" key="8">
    <source>
        <dbReference type="EMBL" id="EXJ94592.1"/>
    </source>
</evidence>
<evidence type="ECO:0000256" key="5">
    <source>
        <dbReference type="ARBA" id="ARBA00023242"/>
    </source>
</evidence>
<dbReference type="PANTHER" id="PTHR47654">
    <property type="entry name" value="ZN(II)2CYS6 TRANSCRIPTION FACTOR (EUROFUNG)-RELATED"/>
    <property type="match status" value="1"/>
</dbReference>
<dbReference type="PANTHER" id="PTHR47654:SF5">
    <property type="entry name" value="TRANSCRIPTION FACTOR DOMAIN-CONTAINING PROTEIN"/>
    <property type="match status" value="1"/>
</dbReference>
<accession>W9YNT0</accession>
<gene>
    <name evidence="8" type="ORF">A1O1_02988</name>
</gene>
<keyword evidence="5" id="KW-0539">Nucleus</keyword>
<proteinExistence type="predicted"/>
<dbReference type="CDD" id="cd12148">
    <property type="entry name" value="fungal_TF_MHR"/>
    <property type="match status" value="1"/>
</dbReference>
<keyword evidence="1" id="KW-0479">Metal-binding</keyword>
<dbReference type="Pfam" id="PF00172">
    <property type="entry name" value="Zn_clus"/>
    <property type="match status" value="1"/>
</dbReference>
<feature type="region of interest" description="Disordered" evidence="6">
    <location>
        <begin position="121"/>
        <end position="177"/>
    </location>
</feature>
<dbReference type="CDD" id="cd00067">
    <property type="entry name" value="GAL4"/>
    <property type="match status" value="1"/>
</dbReference>
<dbReference type="RefSeq" id="XP_007722086.1">
    <property type="nucleotide sequence ID" value="XM_007723896.1"/>
</dbReference>
<dbReference type="eggNOG" id="ENOG502RZ6G">
    <property type="taxonomic scope" value="Eukaryota"/>
</dbReference>
<feature type="compositionally biased region" description="Polar residues" evidence="6">
    <location>
        <begin position="131"/>
        <end position="172"/>
    </location>
</feature>
<dbReference type="SMART" id="SM00906">
    <property type="entry name" value="Fungal_trans"/>
    <property type="match status" value="1"/>
</dbReference>
<evidence type="ECO:0000256" key="3">
    <source>
        <dbReference type="ARBA" id="ARBA00023125"/>
    </source>
</evidence>
<dbReference type="Proteomes" id="UP000019484">
    <property type="component" value="Unassembled WGS sequence"/>
</dbReference>
<dbReference type="GO" id="GO:0006351">
    <property type="term" value="P:DNA-templated transcription"/>
    <property type="evidence" value="ECO:0007669"/>
    <property type="project" value="InterPro"/>
</dbReference>
<keyword evidence="2" id="KW-0805">Transcription regulation</keyword>
<protein>
    <recommendedName>
        <fullName evidence="7">Zn(2)-C6 fungal-type domain-containing protein</fullName>
    </recommendedName>
</protein>
<dbReference type="Gene3D" id="4.10.240.10">
    <property type="entry name" value="Zn(2)-C6 fungal-type DNA-binding domain"/>
    <property type="match status" value="1"/>
</dbReference>
<keyword evidence="9" id="KW-1185">Reference proteome</keyword>
<dbReference type="HOGENOM" id="CLU_011910_2_0_1"/>
<evidence type="ECO:0000259" key="7">
    <source>
        <dbReference type="PROSITE" id="PS50048"/>
    </source>
</evidence>
<feature type="compositionally biased region" description="Low complexity" evidence="6">
    <location>
        <begin position="1"/>
        <end position="12"/>
    </location>
</feature>
<feature type="domain" description="Zn(2)-C6 fungal-type" evidence="7">
    <location>
        <begin position="32"/>
        <end position="61"/>
    </location>
</feature>
<dbReference type="GO" id="GO:0003677">
    <property type="term" value="F:DNA binding"/>
    <property type="evidence" value="ECO:0007669"/>
    <property type="project" value="UniProtKB-KW"/>
</dbReference>
<organism evidence="8 9">
    <name type="scientific">Capronia coronata CBS 617.96</name>
    <dbReference type="NCBI Taxonomy" id="1182541"/>
    <lineage>
        <taxon>Eukaryota</taxon>
        <taxon>Fungi</taxon>
        <taxon>Dikarya</taxon>
        <taxon>Ascomycota</taxon>
        <taxon>Pezizomycotina</taxon>
        <taxon>Eurotiomycetes</taxon>
        <taxon>Chaetothyriomycetidae</taxon>
        <taxon>Chaetothyriales</taxon>
        <taxon>Herpotrichiellaceae</taxon>
        <taxon>Capronia</taxon>
    </lineage>
</organism>